<keyword evidence="4" id="KW-1185">Reference proteome</keyword>
<keyword evidence="1" id="KW-0812">Transmembrane</keyword>
<dbReference type="Pfam" id="PF12158">
    <property type="entry name" value="DUF3592"/>
    <property type="match status" value="1"/>
</dbReference>
<keyword evidence="1" id="KW-1133">Transmembrane helix</keyword>
<reference evidence="3" key="1">
    <citation type="submission" date="2022-01" db="EMBL/GenBank/DDBJ databases">
        <authorList>
            <person name="Wang Y."/>
        </authorList>
    </citation>
    <scope>NUCLEOTIDE SEQUENCE</scope>
    <source>
        <strain evidence="3">WB101</strain>
    </source>
</reference>
<evidence type="ECO:0000313" key="3">
    <source>
        <dbReference type="EMBL" id="MCG2589506.1"/>
    </source>
</evidence>
<organism evidence="3 4">
    <name type="scientific">Rhodohalobacter sulfatireducens</name>
    <dbReference type="NCBI Taxonomy" id="2911366"/>
    <lineage>
        <taxon>Bacteria</taxon>
        <taxon>Pseudomonadati</taxon>
        <taxon>Balneolota</taxon>
        <taxon>Balneolia</taxon>
        <taxon>Balneolales</taxon>
        <taxon>Balneolaceae</taxon>
        <taxon>Rhodohalobacter</taxon>
    </lineage>
</organism>
<evidence type="ECO:0000259" key="2">
    <source>
        <dbReference type="Pfam" id="PF12158"/>
    </source>
</evidence>
<protein>
    <submittedName>
        <fullName evidence="3">DUF3592 domain-containing protein</fullName>
    </submittedName>
</protein>
<dbReference type="EMBL" id="JAKLWS010000016">
    <property type="protein sequence ID" value="MCG2589506.1"/>
    <property type="molecule type" value="Genomic_DNA"/>
</dbReference>
<feature type="domain" description="DUF3592" evidence="2">
    <location>
        <begin position="239"/>
        <end position="309"/>
    </location>
</feature>
<name>A0ABS9KF90_9BACT</name>
<feature type="transmembrane region" description="Helical" evidence="1">
    <location>
        <begin position="312"/>
        <end position="334"/>
    </location>
</feature>
<sequence>MQVILLLIGLLLILIGVFLIWDQLQARLSYEKVLGTITGYRKRMDYKSGDNLRMMFYPIIEYVVQGQKKKLNSTLGSSFPSYDIGESVYIYYSSKNDEAKLKSIAPFYGGMLFLLAGGYLGYIFFATFSFSFFSVLFVLIILTVIFWILFKQLKKFEIKSGSELIERIRNKLAGMSKLREADESELITTQEELLSTDLFVNKNIQYAGPIILLIGFGLIFLAGYFWIEKIEFMEVALSAEGEVVDYEVRGSGEDETFYPIIVFTTKNSKEYEFTHEAGSGTDPYYTVNSTVQVLYDPETPYDAIIDQGAWNWLWPVLISFIALAFFGSGVKMVFQWMKIKRFKEKLKEIN</sequence>
<evidence type="ECO:0000256" key="1">
    <source>
        <dbReference type="SAM" id="Phobius"/>
    </source>
</evidence>
<gene>
    <name evidence="3" type="ORF">L6773_13080</name>
</gene>
<feature type="transmembrane region" description="Helical" evidence="1">
    <location>
        <begin position="6"/>
        <end position="24"/>
    </location>
</feature>
<feature type="transmembrane region" description="Helical" evidence="1">
    <location>
        <begin position="105"/>
        <end position="125"/>
    </location>
</feature>
<keyword evidence="1" id="KW-0472">Membrane</keyword>
<reference evidence="3" key="2">
    <citation type="submission" date="2024-05" db="EMBL/GenBank/DDBJ databases">
        <title>Rhodohalobacter halophilus gen. nov., sp. nov., a moderately halophilic member of the family Balneolaceae.</title>
        <authorList>
            <person name="Xia J."/>
        </authorList>
    </citation>
    <scope>NUCLEOTIDE SEQUENCE</scope>
    <source>
        <strain evidence="3">WB101</strain>
    </source>
</reference>
<feature type="transmembrane region" description="Helical" evidence="1">
    <location>
        <begin position="131"/>
        <end position="150"/>
    </location>
</feature>
<dbReference type="RefSeq" id="WP_237854867.1">
    <property type="nucleotide sequence ID" value="NZ_JAKLWS010000016.1"/>
</dbReference>
<dbReference type="Proteomes" id="UP001165366">
    <property type="component" value="Unassembled WGS sequence"/>
</dbReference>
<dbReference type="InterPro" id="IPR021994">
    <property type="entry name" value="DUF3592"/>
</dbReference>
<proteinExistence type="predicted"/>
<feature type="transmembrane region" description="Helical" evidence="1">
    <location>
        <begin position="206"/>
        <end position="227"/>
    </location>
</feature>
<evidence type="ECO:0000313" key="4">
    <source>
        <dbReference type="Proteomes" id="UP001165366"/>
    </source>
</evidence>
<comment type="caution">
    <text evidence="3">The sequence shown here is derived from an EMBL/GenBank/DDBJ whole genome shotgun (WGS) entry which is preliminary data.</text>
</comment>
<accession>A0ABS9KF90</accession>